<feature type="signal peptide" evidence="7">
    <location>
        <begin position="1"/>
        <end position="25"/>
    </location>
</feature>
<evidence type="ECO:0000256" key="5">
    <source>
        <dbReference type="ARBA" id="ARBA00022764"/>
    </source>
</evidence>
<dbReference type="Gene3D" id="2.30.30.760">
    <property type="match status" value="1"/>
</dbReference>
<dbReference type="Pfam" id="PF17656">
    <property type="entry name" value="ChapFlgA_N"/>
    <property type="match status" value="1"/>
</dbReference>
<dbReference type="InterPro" id="IPR041231">
    <property type="entry name" value="FlgA_N"/>
</dbReference>
<evidence type="ECO:0000313" key="10">
    <source>
        <dbReference type="Proteomes" id="UP000255129"/>
    </source>
</evidence>
<dbReference type="PANTHER" id="PTHR36307">
    <property type="entry name" value="FLAGELLA BASAL BODY P-RING FORMATION PROTEIN FLGA"/>
    <property type="match status" value="1"/>
</dbReference>
<comment type="similarity">
    <text evidence="2 7">Belongs to the FlgA family.</text>
</comment>
<dbReference type="PANTHER" id="PTHR36307:SF1">
    <property type="entry name" value="FLAGELLA BASAL BODY P-RING FORMATION PROTEIN FLGA"/>
    <property type="match status" value="1"/>
</dbReference>
<keyword evidence="9" id="KW-0282">Flagellum</keyword>
<sequence>MRRVYLVKYILYISLLNLIPLSVQASLPQDIDQYFRHVHGKQNTVSIEIKTPIDKWPKCDKPQISPPSGGRNMGNVSLPVQCDKKKQYIQLVVNVTGQYYVATRNINRGETIEFVDIGTKKGLIHQLPSGAATEKITLRGTIALRNITAGQTLTNSMVRRPWAIKSGQTVHVFATGNNFSVKYEGRAINNAVIGENIRVRLINGQVVNGEAQENGSVQVALN</sequence>
<evidence type="ECO:0000313" key="9">
    <source>
        <dbReference type="EMBL" id="SUC35139.1"/>
    </source>
</evidence>
<dbReference type="EMBL" id="UGUA01000002">
    <property type="protein sequence ID" value="SUC35139.1"/>
    <property type="molecule type" value="Genomic_DNA"/>
</dbReference>
<keyword evidence="9" id="KW-0969">Cilium</keyword>
<dbReference type="InterPro" id="IPR017585">
    <property type="entry name" value="SAF_FlgA"/>
</dbReference>
<evidence type="ECO:0000256" key="3">
    <source>
        <dbReference type="ARBA" id="ARBA00014754"/>
    </source>
</evidence>
<comment type="subcellular location">
    <subcellularLocation>
        <location evidence="1 7">Periplasm</location>
    </subcellularLocation>
</comment>
<dbReference type="NCBIfam" id="TIGR03170">
    <property type="entry name" value="flgA_cterm"/>
    <property type="match status" value="1"/>
</dbReference>
<dbReference type="OrthoDB" id="7065435at2"/>
<evidence type="ECO:0000256" key="2">
    <source>
        <dbReference type="ARBA" id="ARBA00010474"/>
    </source>
</evidence>
<dbReference type="SMART" id="SM00858">
    <property type="entry name" value="SAF"/>
    <property type="match status" value="1"/>
</dbReference>
<evidence type="ECO:0000256" key="6">
    <source>
        <dbReference type="ARBA" id="ARBA00025643"/>
    </source>
</evidence>
<keyword evidence="4 7" id="KW-0732">Signal</keyword>
<dbReference type="CDD" id="cd11614">
    <property type="entry name" value="SAF_CpaB_FlgA_like"/>
    <property type="match status" value="1"/>
</dbReference>
<dbReference type="InterPro" id="IPR039246">
    <property type="entry name" value="Flagellar_FlgA"/>
</dbReference>
<dbReference type="Proteomes" id="UP000255129">
    <property type="component" value="Unassembled WGS sequence"/>
</dbReference>
<keyword evidence="7" id="KW-1005">Bacterial flagellum biogenesis</keyword>
<dbReference type="InterPro" id="IPR013974">
    <property type="entry name" value="SAF"/>
</dbReference>
<organism evidence="9 10">
    <name type="scientific">Providencia rustigianii</name>
    <dbReference type="NCBI Taxonomy" id="158850"/>
    <lineage>
        <taxon>Bacteria</taxon>
        <taxon>Pseudomonadati</taxon>
        <taxon>Pseudomonadota</taxon>
        <taxon>Gammaproteobacteria</taxon>
        <taxon>Enterobacterales</taxon>
        <taxon>Morganellaceae</taxon>
        <taxon>Providencia</taxon>
    </lineage>
</organism>
<keyword evidence="9" id="KW-0966">Cell projection</keyword>
<dbReference type="Pfam" id="PF13144">
    <property type="entry name" value="ChapFlgA"/>
    <property type="match status" value="1"/>
</dbReference>
<feature type="domain" description="SAF" evidence="8">
    <location>
        <begin position="97"/>
        <end position="159"/>
    </location>
</feature>
<dbReference type="RefSeq" id="WP_115164157.1">
    <property type="nucleotide sequence ID" value="NZ_UGUA01000002.1"/>
</dbReference>
<name>A0A379G290_9GAMM</name>
<reference evidence="9 10" key="1">
    <citation type="submission" date="2018-06" db="EMBL/GenBank/DDBJ databases">
        <authorList>
            <consortium name="Pathogen Informatics"/>
            <person name="Doyle S."/>
        </authorList>
    </citation>
    <scope>NUCLEOTIDE SEQUENCE [LARGE SCALE GENOMIC DNA]</scope>
    <source>
        <strain evidence="9 10">NCTC12026</strain>
    </source>
</reference>
<proteinExistence type="inferred from homology"/>
<evidence type="ECO:0000259" key="8">
    <source>
        <dbReference type="SMART" id="SM00858"/>
    </source>
</evidence>
<feature type="chain" id="PRO_5016486148" description="Flagella basal body P-ring formation protein FlgA" evidence="7">
    <location>
        <begin position="26"/>
        <end position="222"/>
    </location>
</feature>
<dbReference type="GO" id="GO:0044780">
    <property type="term" value="P:bacterial-type flagellum assembly"/>
    <property type="evidence" value="ECO:0007669"/>
    <property type="project" value="InterPro"/>
</dbReference>
<evidence type="ECO:0000256" key="7">
    <source>
        <dbReference type="RuleBase" id="RU362063"/>
    </source>
</evidence>
<dbReference type="GO" id="GO:0042597">
    <property type="term" value="C:periplasmic space"/>
    <property type="evidence" value="ECO:0007669"/>
    <property type="project" value="UniProtKB-SubCell"/>
</dbReference>
<evidence type="ECO:0000256" key="4">
    <source>
        <dbReference type="ARBA" id="ARBA00022729"/>
    </source>
</evidence>
<evidence type="ECO:0000256" key="1">
    <source>
        <dbReference type="ARBA" id="ARBA00004418"/>
    </source>
</evidence>
<comment type="function">
    <text evidence="6 7">Involved in the assembly process of the P-ring formation. It may associate with FlgF on the rod constituting a structure essential for the P-ring assembly or may act as a modulator protein for the P-ring assembly.</text>
</comment>
<keyword evidence="5 7" id="KW-0574">Periplasm</keyword>
<accession>A0A379G290</accession>
<protein>
    <recommendedName>
        <fullName evidence="3 7">Flagella basal body P-ring formation protein FlgA</fullName>
    </recommendedName>
</protein>
<dbReference type="Gene3D" id="3.90.1210.10">
    <property type="entry name" value="Antifreeze-like/N-acetylneuraminic acid synthase C-terminal domain"/>
    <property type="match status" value="1"/>
</dbReference>
<dbReference type="AlphaFoldDB" id="A0A379G290"/>
<gene>
    <name evidence="9" type="ORF">NCTC12026_01522</name>
</gene>